<dbReference type="GO" id="GO:0008270">
    <property type="term" value="F:zinc ion binding"/>
    <property type="evidence" value="ECO:0007669"/>
    <property type="project" value="UniProtKB-KW"/>
</dbReference>
<evidence type="ECO:0000259" key="3">
    <source>
        <dbReference type="PROSITE" id="PS50158"/>
    </source>
</evidence>
<dbReference type="PROSITE" id="PS50158">
    <property type="entry name" value="ZF_CCHC"/>
    <property type="match status" value="1"/>
</dbReference>
<dbReference type="PANTHER" id="PTHR31286">
    <property type="entry name" value="GLYCINE-RICH CELL WALL STRUCTURAL PROTEIN 1.8-LIKE"/>
    <property type="match status" value="1"/>
</dbReference>
<dbReference type="Pfam" id="PF14111">
    <property type="entry name" value="DUF4283"/>
    <property type="match status" value="1"/>
</dbReference>
<sequence>MSDRPKEKERNRASDKVNVSGGGPTEGDPNSRSSKKHKESHSPPGDESSPSADAIPVDSILVDERHVGISYKASLVGELHGAYKQAFFGVAMEADDVSSDEEEDVPKLGELKALWKSAGDFSCVDLRSRFFLVKFESKNDFEEVLRGGPWFIGEHFLSIRPWSLNFRASEALVSSVAVWVRLLELPVKYYLRESLLRIGNGLGPVLRVDFNTASGSKGRFAQLCIQVDLDKPLFKTVRVGSVRVAVIYGGIGCLCFQCGRVGHRLDCCPDNCPAGSGPRPMNQASTSVSEGGEDKPFGTWMLVSRRKRQSKSAKSSLSPPTREHVKNVGLGGNKDHASNI</sequence>
<dbReference type="InterPro" id="IPR025558">
    <property type="entry name" value="DUF4283"/>
</dbReference>
<organism evidence="4">
    <name type="scientific">Fagus sylvatica</name>
    <name type="common">Beechnut</name>
    <dbReference type="NCBI Taxonomy" id="28930"/>
    <lineage>
        <taxon>Eukaryota</taxon>
        <taxon>Viridiplantae</taxon>
        <taxon>Streptophyta</taxon>
        <taxon>Embryophyta</taxon>
        <taxon>Tracheophyta</taxon>
        <taxon>Spermatophyta</taxon>
        <taxon>Magnoliopsida</taxon>
        <taxon>eudicotyledons</taxon>
        <taxon>Gunneridae</taxon>
        <taxon>Pentapetalae</taxon>
        <taxon>rosids</taxon>
        <taxon>fabids</taxon>
        <taxon>Fagales</taxon>
        <taxon>Fagaceae</taxon>
        <taxon>Fagus</taxon>
    </lineage>
</organism>
<evidence type="ECO:0000313" key="4">
    <source>
        <dbReference type="EMBL" id="SPD13860.1"/>
    </source>
</evidence>
<gene>
    <name evidence="4" type="ORF">FSB_LOCUS41742</name>
</gene>
<dbReference type="GO" id="GO:0003676">
    <property type="term" value="F:nucleic acid binding"/>
    <property type="evidence" value="ECO:0007669"/>
    <property type="project" value="InterPro"/>
</dbReference>
<evidence type="ECO:0000256" key="1">
    <source>
        <dbReference type="PROSITE-ProRule" id="PRU00047"/>
    </source>
</evidence>
<dbReference type="InterPro" id="IPR001878">
    <property type="entry name" value="Znf_CCHC"/>
</dbReference>
<reference evidence="4" key="1">
    <citation type="submission" date="2018-02" db="EMBL/GenBank/DDBJ databases">
        <authorList>
            <person name="Cohen D.B."/>
            <person name="Kent A.D."/>
        </authorList>
    </citation>
    <scope>NUCLEOTIDE SEQUENCE</scope>
</reference>
<dbReference type="AlphaFoldDB" id="A0A2N9HQ28"/>
<dbReference type="InterPro" id="IPR040256">
    <property type="entry name" value="At4g02000-like"/>
</dbReference>
<proteinExistence type="predicted"/>
<keyword evidence="1" id="KW-0479">Metal-binding</keyword>
<feature type="domain" description="CCHC-type" evidence="3">
    <location>
        <begin position="255"/>
        <end position="270"/>
    </location>
</feature>
<name>A0A2N9HQ28_FAGSY</name>
<dbReference type="PANTHER" id="PTHR31286:SF99">
    <property type="entry name" value="DUF4283 DOMAIN-CONTAINING PROTEIN"/>
    <property type="match status" value="1"/>
</dbReference>
<keyword evidence="1" id="KW-0863">Zinc-finger</keyword>
<accession>A0A2N9HQ28</accession>
<evidence type="ECO:0000256" key="2">
    <source>
        <dbReference type="SAM" id="MobiDB-lite"/>
    </source>
</evidence>
<feature type="region of interest" description="Disordered" evidence="2">
    <location>
        <begin position="1"/>
        <end position="53"/>
    </location>
</feature>
<feature type="region of interest" description="Disordered" evidence="2">
    <location>
        <begin position="276"/>
        <end position="340"/>
    </location>
</feature>
<dbReference type="EMBL" id="OIVN01003835">
    <property type="protein sequence ID" value="SPD13860.1"/>
    <property type="molecule type" value="Genomic_DNA"/>
</dbReference>
<keyword evidence="1" id="KW-0862">Zinc</keyword>
<protein>
    <recommendedName>
        <fullName evidence="3">CCHC-type domain-containing protein</fullName>
    </recommendedName>
</protein>
<feature type="compositionally biased region" description="Basic and acidic residues" evidence="2">
    <location>
        <begin position="1"/>
        <end position="15"/>
    </location>
</feature>